<comment type="caution">
    <text evidence="1">The sequence shown here is derived from an EMBL/GenBank/DDBJ whole genome shotgun (WGS) entry which is preliminary data.</text>
</comment>
<dbReference type="Proteomes" id="UP000024635">
    <property type="component" value="Unassembled WGS sequence"/>
</dbReference>
<evidence type="ECO:0000313" key="2">
    <source>
        <dbReference type="Proteomes" id="UP000024635"/>
    </source>
</evidence>
<name>A0A016V7P5_9BILA</name>
<dbReference type="EMBL" id="JARK01001352">
    <property type="protein sequence ID" value="EYC23022.1"/>
    <property type="molecule type" value="Genomic_DNA"/>
</dbReference>
<dbReference type="AlphaFoldDB" id="A0A016V7P5"/>
<protein>
    <submittedName>
        <fullName evidence="1">Uncharacterized protein</fullName>
    </submittedName>
</protein>
<reference evidence="2" key="1">
    <citation type="journal article" date="2015" name="Nat. Genet.">
        <title>The genome and transcriptome of the zoonotic hookworm Ancylostoma ceylanicum identify infection-specific gene families.</title>
        <authorList>
            <person name="Schwarz E.M."/>
            <person name="Hu Y."/>
            <person name="Antoshechkin I."/>
            <person name="Miller M.M."/>
            <person name="Sternberg P.W."/>
            <person name="Aroian R.V."/>
        </authorList>
    </citation>
    <scope>NUCLEOTIDE SEQUENCE</scope>
    <source>
        <strain evidence="2">HY135</strain>
    </source>
</reference>
<gene>
    <name evidence="1" type="primary">Acey_s0016.g3078</name>
    <name evidence="1" type="ORF">Y032_0016g3078</name>
</gene>
<sequence>MSTTITLLNCSTVPNPSTAVSDRHRNVGGTRRANENIFQRVDILVKKAWFFHTRSEGLLQRHSKGESSPRGKLLESTRNMQRGTKNVPCHGDGTPLKALRPLFSSFDVLLADYCITYEIPLCS</sequence>
<proteinExistence type="predicted"/>
<accession>A0A016V7P5</accession>
<evidence type="ECO:0000313" key="1">
    <source>
        <dbReference type="EMBL" id="EYC23022.1"/>
    </source>
</evidence>
<organism evidence="1 2">
    <name type="scientific">Ancylostoma ceylanicum</name>
    <dbReference type="NCBI Taxonomy" id="53326"/>
    <lineage>
        <taxon>Eukaryota</taxon>
        <taxon>Metazoa</taxon>
        <taxon>Ecdysozoa</taxon>
        <taxon>Nematoda</taxon>
        <taxon>Chromadorea</taxon>
        <taxon>Rhabditida</taxon>
        <taxon>Rhabditina</taxon>
        <taxon>Rhabditomorpha</taxon>
        <taxon>Strongyloidea</taxon>
        <taxon>Ancylostomatidae</taxon>
        <taxon>Ancylostomatinae</taxon>
        <taxon>Ancylostoma</taxon>
    </lineage>
</organism>
<keyword evidence="2" id="KW-1185">Reference proteome</keyword>